<feature type="transmembrane region" description="Helical" evidence="11">
    <location>
        <begin position="30"/>
        <end position="50"/>
    </location>
</feature>
<dbReference type="OrthoDB" id="9815217at2"/>
<feature type="region of interest" description="Disordered" evidence="10">
    <location>
        <begin position="1"/>
        <end position="22"/>
    </location>
</feature>
<comment type="caution">
    <text evidence="13">The sequence shown here is derived from an EMBL/GenBank/DDBJ whole genome shotgun (WGS) entry which is preliminary data.</text>
</comment>
<dbReference type="InterPro" id="IPR050330">
    <property type="entry name" value="Bact_OuterMem_StrucFunc"/>
</dbReference>
<dbReference type="InterPro" id="IPR006665">
    <property type="entry name" value="OmpA-like"/>
</dbReference>
<sequence length="285" mass="29958">MSVKGHTAPALHRGKKKHEEEVGEHSERWLLTYADMITLLLALFVVLFAMSSISVKKFNEFRTGVISAFSPQINSLQAGGTGILQANSLISSPGNSSAKATISSSSNSSSSNATVSLERQLSRSIASSGLSSSVSVLTSSQGVIVRILTDKVFFAVDSANVQPGGTKILDAVASVIAPIPNNVVIQGNTDNQPIVGGPYSSNMELSAMRAVNVLEYLVKNDHILASRLSATGYGSTRPLLPNTTPANMMENRRVDILILNTTISTSLSSTATSLAPTLTTLPNLG</sequence>
<dbReference type="InterPro" id="IPR025713">
    <property type="entry name" value="MotB-like_N_dom"/>
</dbReference>
<evidence type="ECO:0000256" key="11">
    <source>
        <dbReference type="SAM" id="Phobius"/>
    </source>
</evidence>
<evidence type="ECO:0000256" key="5">
    <source>
        <dbReference type="ARBA" id="ARBA00022692"/>
    </source>
</evidence>
<evidence type="ECO:0000256" key="4">
    <source>
        <dbReference type="ARBA" id="ARBA00022475"/>
    </source>
</evidence>
<dbReference type="PROSITE" id="PS51123">
    <property type="entry name" value="OMPA_2"/>
    <property type="match status" value="1"/>
</dbReference>
<evidence type="ECO:0000256" key="8">
    <source>
        <dbReference type="ARBA" id="ARBA00023237"/>
    </source>
</evidence>
<evidence type="ECO:0000256" key="3">
    <source>
        <dbReference type="ARBA" id="ARBA00008914"/>
    </source>
</evidence>
<evidence type="ECO:0000256" key="1">
    <source>
        <dbReference type="ARBA" id="ARBA00004162"/>
    </source>
</evidence>
<evidence type="ECO:0000256" key="7">
    <source>
        <dbReference type="ARBA" id="ARBA00023136"/>
    </source>
</evidence>
<dbReference type="PANTHER" id="PTHR30329">
    <property type="entry name" value="STATOR ELEMENT OF FLAGELLAR MOTOR COMPLEX"/>
    <property type="match status" value="1"/>
</dbReference>
<dbReference type="RefSeq" id="WP_052606315.1">
    <property type="nucleotide sequence ID" value="NZ_JXYS01000080.1"/>
</dbReference>
<organism evidence="13 14">
    <name type="scientific">Acidithrix ferrooxidans</name>
    <dbReference type="NCBI Taxonomy" id="1280514"/>
    <lineage>
        <taxon>Bacteria</taxon>
        <taxon>Bacillati</taxon>
        <taxon>Actinomycetota</taxon>
        <taxon>Acidimicrobiia</taxon>
        <taxon>Acidimicrobiales</taxon>
        <taxon>Acidimicrobiaceae</taxon>
        <taxon>Acidithrix</taxon>
    </lineage>
</organism>
<keyword evidence="4" id="KW-1003">Cell membrane</keyword>
<evidence type="ECO:0000256" key="2">
    <source>
        <dbReference type="ARBA" id="ARBA00004442"/>
    </source>
</evidence>
<feature type="domain" description="OmpA-like" evidence="12">
    <location>
        <begin position="141"/>
        <end position="262"/>
    </location>
</feature>
<dbReference type="AlphaFoldDB" id="A0A0D8HF54"/>
<keyword evidence="5 11" id="KW-0812">Transmembrane</keyword>
<dbReference type="Pfam" id="PF13677">
    <property type="entry name" value="MotB_plug"/>
    <property type="match status" value="1"/>
</dbReference>
<evidence type="ECO:0000256" key="6">
    <source>
        <dbReference type="ARBA" id="ARBA00022989"/>
    </source>
</evidence>
<dbReference type="InterPro" id="IPR006664">
    <property type="entry name" value="OMP_bac"/>
</dbReference>
<evidence type="ECO:0000313" key="13">
    <source>
        <dbReference type="EMBL" id="KJF16553.1"/>
    </source>
</evidence>
<dbReference type="PRINTS" id="PR01021">
    <property type="entry name" value="OMPADOMAIN"/>
</dbReference>
<comment type="similarity">
    <text evidence="3">Belongs to the MotB family.</text>
</comment>
<dbReference type="Pfam" id="PF00691">
    <property type="entry name" value="OmpA"/>
    <property type="match status" value="1"/>
</dbReference>
<gene>
    <name evidence="13" type="primary">motB</name>
    <name evidence="13" type="ORF">AXFE_26160</name>
</gene>
<evidence type="ECO:0000256" key="9">
    <source>
        <dbReference type="PROSITE-ProRule" id="PRU00473"/>
    </source>
</evidence>
<reference evidence="13 14" key="1">
    <citation type="submission" date="2015-01" db="EMBL/GenBank/DDBJ databases">
        <title>Draft genome of the acidophilic iron oxidizer Acidithrix ferrooxidans strain Py-F3.</title>
        <authorList>
            <person name="Poehlein A."/>
            <person name="Eisen S."/>
            <person name="Schloemann M."/>
            <person name="Johnson B.D."/>
            <person name="Daniel R."/>
            <person name="Muehling M."/>
        </authorList>
    </citation>
    <scope>NUCLEOTIDE SEQUENCE [LARGE SCALE GENOMIC DNA]</scope>
    <source>
        <strain evidence="13 14">Py-F3</strain>
    </source>
</reference>
<dbReference type="PANTHER" id="PTHR30329:SF21">
    <property type="entry name" value="LIPOPROTEIN YIAD-RELATED"/>
    <property type="match status" value="1"/>
</dbReference>
<evidence type="ECO:0000259" key="12">
    <source>
        <dbReference type="PROSITE" id="PS51123"/>
    </source>
</evidence>
<dbReference type="Proteomes" id="UP000032360">
    <property type="component" value="Unassembled WGS sequence"/>
</dbReference>
<dbReference type="Gene3D" id="3.30.1330.60">
    <property type="entry name" value="OmpA-like domain"/>
    <property type="match status" value="1"/>
</dbReference>
<proteinExistence type="inferred from homology"/>
<dbReference type="SUPFAM" id="SSF103088">
    <property type="entry name" value="OmpA-like"/>
    <property type="match status" value="1"/>
</dbReference>
<dbReference type="EMBL" id="JXYS01000080">
    <property type="protein sequence ID" value="KJF16553.1"/>
    <property type="molecule type" value="Genomic_DNA"/>
</dbReference>
<protein>
    <submittedName>
        <fullName evidence="13">Motility protein B</fullName>
    </submittedName>
</protein>
<name>A0A0D8HF54_9ACTN</name>
<comment type="subcellular location">
    <subcellularLocation>
        <location evidence="1">Cell membrane</location>
        <topology evidence="1">Single-pass membrane protein</topology>
    </subcellularLocation>
    <subcellularLocation>
        <location evidence="2">Cell outer membrane</location>
    </subcellularLocation>
</comment>
<keyword evidence="14" id="KW-1185">Reference proteome</keyword>
<keyword evidence="8" id="KW-0998">Cell outer membrane</keyword>
<keyword evidence="6 11" id="KW-1133">Transmembrane helix</keyword>
<dbReference type="CDD" id="cd07185">
    <property type="entry name" value="OmpA_C-like"/>
    <property type="match status" value="1"/>
</dbReference>
<dbReference type="InterPro" id="IPR036737">
    <property type="entry name" value="OmpA-like_sf"/>
</dbReference>
<dbReference type="GO" id="GO:0005886">
    <property type="term" value="C:plasma membrane"/>
    <property type="evidence" value="ECO:0007669"/>
    <property type="project" value="UniProtKB-SubCell"/>
</dbReference>
<accession>A0A0D8HF54</accession>
<evidence type="ECO:0000256" key="10">
    <source>
        <dbReference type="SAM" id="MobiDB-lite"/>
    </source>
</evidence>
<evidence type="ECO:0000313" key="14">
    <source>
        <dbReference type="Proteomes" id="UP000032360"/>
    </source>
</evidence>
<dbReference type="STRING" id="1280514.AXFE_26160"/>
<dbReference type="GO" id="GO:0009279">
    <property type="term" value="C:cell outer membrane"/>
    <property type="evidence" value="ECO:0007669"/>
    <property type="project" value="UniProtKB-SubCell"/>
</dbReference>
<keyword evidence="7 9" id="KW-0472">Membrane</keyword>